<organism evidence="3 4">
    <name type="scientific">Hyphococcus luteus</name>
    <dbReference type="NCBI Taxonomy" id="2058213"/>
    <lineage>
        <taxon>Bacteria</taxon>
        <taxon>Pseudomonadati</taxon>
        <taxon>Pseudomonadota</taxon>
        <taxon>Alphaproteobacteria</taxon>
        <taxon>Parvularculales</taxon>
        <taxon>Parvularculaceae</taxon>
        <taxon>Hyphococcus</taxon>
    </lineage>
</organism>
<dbReference type="EMBL" id="PJCH01000003">
    <property type="protein sequence ID" value="PQA89183.1"/>
    <property type="molecule type" value="Genomic_DNA"/>
</dbReference>
<dbReference type="AlphaFoldDB" id="A0A2S7K9M2"/>
<sequence>MATTTKTAAKKAPAAKTQTKTVETPDLSDVMSFSTGAEWVEKSKEQFETMMSSFTGNFDEMREQAEEIAETAQTRMKTVQDCAAKTNASLMEAAQEEMSSAVQFASDLGKAKTLTDVMAVQQSYWTKLFETRMARAQELAETTVETARETMTPVEFPFANMKAFEKFFPFSVKA</sequence>
<feature type="region of interest" description="Disordered" evidence="1">
    <location>
        <begin position="1"/>
        <end position="23"/>
    </location>
</feature>
<gene>
    <name evidence="3" type="ORF">CW354_04370</name>
</gene>
<reference evidence="3 4" key="1">
    <citation type="submission" date="2017-12" db="EMBL/GenBank/DDBJ databases">
        <authorList>
            <person name="Hurst M.R.H."/>
        </authorList>
    </citation>
    <scope>NUCLEOTIDE SEQUENCE [LARGE SCALE GENOMIC DNA]</scope>
    <source>
        <strain evidence="3 4">SY-3-19</strain>
    </source>
</reference>
<feature type="domain" description="Phasin" evidence="2">
    <location>
        <begin position="60"/>
        <end position="155"/>
    </location>
</feature>
<dbReference type="Pfam" id="PF09361">
    <property type="entry name" value="Phasin_2"/>
    <property type="match status" value="1"/>
</dbReference>
<keyword evidence="4" id="KW-1185">Reference proteome</keyword>
<evidence type="ECO:0000313" key="3">
    <source>
        <dbReference type="EMBL" id="PQA89183.1"/>
    </source>
</evidence>
<evidence type="ECO:0000259" key="2">
    <source>
        <dbReference type="Pfam" id="PF09361"/>
    </source>
</evidence>
<comment type="caution">
    <text evidence="3">The sequence shown here is derived from an EMBL/GenBank/DDBJ whole genome shotgun (WGS) entry which is preliminary data.</text>
</comment>
<dbReference type="OrthoDB" id="8253205at2"/>
<dbReference type="RefSeq" id="WP_104828821.1">
    <property type="nucleotide sequence ID" value="NZ_PJCH01000003.1"/>
</dbReference>
<proteinExistence type="predicted"/>
<accession>A0A2S7K9M2</accession>
<feature type="compositionally biased region" description="Low complexity" evidence="1">
    <location>
        <begin position="1"/>
        <end position="21"/>
    </location>
</feature>
<name>A0A2S7K9M2_9PROT</name>
<protein>
    <recommendedName>
        <fullName evidence="2">Phasin domain-containing protein</fullName>
    </recommendedName>
</protein>
<evidence type="ECO:0000256" key="1">
    <source>
        <dbReference type="SAM" id="MobiDB-lite"/>
    </source>
</evidence>
<dbReference type="InterPro" id="IPR018968">
    <property type="entry name" value="Phasin"/>
</dbReference>
<dbReference type="Proteomes" id="UP000239504">
    <property type="component" value="Unassembled WGS sequence"/>
</dbReference>
<evidence type="ECO:0000313" key="4">
    <source>
        <dbReference type="Proteomes" id="UP000239504"/>
    </source>
</evidence>